<keyword evidence="1" id="KW-0732">Signal</keyword>
<dbReference type="InterPro" id="IPR003366">
    <property type="entry name" value="CUB-like_dom"/>
</dbReference>
<reference evidence="4" key="1">
    <citation type="submission" date="2010-08" db="EMBL/GenBank/DDBJ databases">
        <authorList>
            <consortium name="Caenorhabditis japonica Sequencing Consortium"/>
            <person name="Wilson R.K."/>
        </authorList>
    </citation>
    <scope>NUCLEOTIDE SEQUENCE [LARGE SCALE GENOMIC DNA]</scope>
    <source>
        <strain evidence="4">DF5081</strain>
    </source>
</reference>
<dbReference type="Pfam" id="PF02408">
    <property type="entry name" value="CUB_2"/>
    <property type="match status" value="1"/>
</dbReference>
<feature type="domain" description="CUB-like" evidence="2">
    <location>
        <begin position="17"/>
        <end position="125"/>
    </location>
</feature>
<organism evidence="3 4">
    <name type="scientific">Caenorhabditis japonica</name>
    <dbReference type="NCBI Taxonomy" id="281687"/>
    <lineage>
        <taxon>Eukaryota</taxon>
        <taxon>Metazoa</taxon>
        <taxon>Ecdysozoa</taxon>
        <taxon>Nematoda</taxon>
        <taxon>Chromadorea</taxon>
        <taxon>Rhabditida</taxon>
        <taxon>Rhabditina</taxon>
        <taxon>Rhabditomorpha</taxon>
        <taxon>Rhabditoidea</taxon>
        <taxon>Rhabditidae</taxon>
        <taxon>Peloderinae</taxon>
        <taxon>Caenorhabditis</taxon>
    </lineage>
</organism>
<name>A0A8R1I0X6_CAEJA</name>
<dbReference type="OMA" id="MYNIEND"/>
<feature type="chain" id="PRO_5035741988" evidence="1">
    <location>
        <begin position="19"/>
        <end position="362"/>
    </location>
</feature>
<feature type="signal peptide" evidence="1">
    <location>
        <begin position="1"/>
        <end position="18"/>
    </location>
</feature>
<dbReference type="Proteomes" id="UP000005237">
    <property type="component" value="Unassembled WGS sequence"/>
</dbReference>
<reference evidence="3" key="2">
    <citation type="submission" date="2022-06" db="UniProtKB">
        <authorList>
            <consortium name="EnsemblMetazoa"/>
        </authorList>
    </citation>
    <scope>IDENTIFICATION</scope>
    <source>
        <strain evidence="3">DF5081</strain>
    </source>
</reference>
<protein>
    <submittedName>
        <fullName evidence="3">CUB_2 domain-containing protein</fullName>
    </submittedName>
</protein>
<proteinExistence type="predicted"/>
<evidence type="ECO:0000259" key="2">
    <source>
        <dbReference type="Pfam" id="PF02408"/>
    </source>
</evidence>
<dbReference type="EnsemblMetazoa" id="CJA16515.1">
    <property type="protein sequence ID" value="CJA16515.1"/>
    <property type="gene ID" value="WBGene00135719"/>
</dbReference>
<dbReference type="AlphaFoldDB" id="A0A8R1I0X6"/>
<sequence>MLLKALCVLFVLSASAVGFDCPKNHITINDGITGKLPAGASSMVQIPAGTDCTYTFDLPKGYALKMETSAVYDISPGDFVMFEYFYILSGEDKRVEYGIQSQLPFQVYSKTGNLTFFATYTYLDVSHYKQKTLPTGTYFNTTLEPNLYYTMQASQGDKATFKLSMLETGFYDHSIYEVFVFDGENFIEGEYIGRLSELLRLINFRSDSRSFTFLNLYRTPSTSYVFGNDWSKVKNLAQYNTWVIDPTKETKGYMYNIENDDDAYYTFFCDGCTSFYIESLQFDTSISNDPSGYVEVSELSPTQGLAPIHKYTFSQFTNASLPQLISSSVATFHTHKSAVVFKLRVKLQSDWLSAASNKKDRK</sequence>
<evidence type="ECO:0000256" key="1">
    <source>
        <dbReference type="SAM" id="SignalP"/>
    </source>
</evidence>
<evidence type="ECO:0000313" key="4">
    <source>
        <dbReference type="Proteomes" id="UP000005237"/>
    </source>
</evidence>
<keyword evidence="4" id="KW-1185">Reference proteome</keyword>
<accession>A0A8R1I0X6</accession>
<evidence type="ECO:0000313" key="3">
    <source>
        <dbReference type="EnsemblMetazoa" id="CJA16515.1"/>
    </source>
</evidence>